<accession>A0AAV9Y1F9</accession>
<proteinExistence type="predicted"/>
<organism evidence="1 2">
    <name type="scientific">Cryptosporidium xiaoi</name>
    <dbReference type="NCBI Taxonomy" id="659607"/>
    <lineage>
        <taxon>Eukaryota</taxon>
        <taxon>Sar</taxon>
        <taxon>Alveolata</taxon>
        <taxon>Apicomplexa</taxon>
        <taxon>Conoidasida</taxon>
        <taxon>Coccidia</taxon>
        <taxon>Eucoccidiorida</taxon>
        <taxon>Eimeriorina</taxon>
        <taxon>Cryptosporidiidae</taxon>
        <taxon>Cryptosporidium</taxon>
    </lineage>
</organism>
<name>A0AAV9Y1F9_9CRYT</name>
<protein>
    <submittedName>
        <fullName evidence="1">Uncharacterized protein</fullName>
    </submittedName>
</protein>
<comment type="caution">
    <text evidence="1">The sequence shown here is derived from an EMBL/GenBank/DDBJ whole genome shotgun (WGS) entry which is preliminary data.</text>
</comment>
<keyword evidence="2" id="KW-1185">Reference proteome</keyword>
<sequence>MTYKLESNENLQKNIFKHNSNNKNRIYISGLNLPIETIVIDIKSYYIFKISDNVPYNIQIANINE</sequence>
<reference evidence="1 2" key="1">
    <citation type="submission" date="2023-10" db="EMBL/GenBank/DDBJ databases">
        <title>Comparative genomics analysis reveals potential genetic determinants of host preference in Cryptosporidium xiaoi.</title>
        <authorList>
            <person name="Xiao L."/>
            <person name="Li J."/>
        </authorList>
    </citation>
    <scope>NUCLEOTIDE SEQUENCE [LARGE SCALE GENOMIC DNA]</scope>
    <source>
        <strain evidence="1 2">52996</strain>
    </source>
</reference>
<gene>
    <name evidence="1" type="ORF">RS030_132057</name>
</gene>
<dbReference type="Proteomes" id="UP001311799">
    <property type="component" value="Unassembled WGS sequence"/>
</dbReference>
<evidence type="ECO:0000313" key="1">
    <source>
        <dbReference type="EMBL" id="KAK6590781.1"/>
    </source>
</evidence>
<dbReference type="EMBL" id="JAWDEY010000004">
    <property type="protein sequence ID" value="KAK6590781.1"/>
    <property type="molecule type" value="Genomic_DNA"/>
</dbReference>
<evidence type="ECO:0000313" key="2">
    <source>
        <dbReference type="Proteomes" id="UP001311799"/>
    </source>
</evidence>
<dbReference type="AlphaFoldDB" id="A0AAV9Y1F9"/>